<accession>A0ABD3W1A6</accession>
<gene>
    <name evidence="2" type="ORF">ACJMK2_040533</name>
</gene>
<organism evidence="2 3">
    <name type="scientific">Sinanodonta woodiana</name>
    <name type="common">Chinese pond mussel</name>
    <name type="synonym">Anodonta woodiana</name>
    <dbReference type="NCBI Taxonomy" id="1069815"/>
    <lineage>
        <taxon>Eukaryota</taxon>
        <taxon>Metazoa</taxon>
        <taxon>Spiralia</taxon>
        <taxon>Lophotrochozoa</taxon>
        <taxon>Mollusca</taxon>
        <taxon>Bivalvia</taxon>
        <taxon>Autobranchia</taxon>
        <taxon>Heteroconchia</taxon>
        <taxon>Palaeoheterodonta</taxon>
        <taxon>Unionida</taxon>
        <taxon>Unionoidea</taxon>
        <taxon>Unionidae</taxon>
        <taxon>Unioninae</taxon>
        <taxon>Sinanodonta</taxon>
    </lineage>
</organism>
<keyword evidence="3" id="KW-1185">Reference proteome</keyword>
<dbReference type="EMBL" id="JBJQND010000008">
    <property type="protein sequence ID" value="KAL3867662.1"/>
    <property type="molecule type" value="Genomic_DNA"/>
</dbReference>
<proteinExistence type="predicted"/>
<reference evidence="2 3" key="1">
    <citation type="submission" date="2024-11" db="EMBL/GenBank/DDBJ databases">
        <title>Chromosome-level genome assembly of the freshwater bivalve Anodonta woodiana.</title>
        <authorList>
            <person name="Chen X."/>
        </authorList>
    </citation>
    <scope>NUCLEOTIDE SEQUENCE [LARGE SCALE GENOMIC DNA]</scope>
    <source>
        <strain evidence="2">MN2024</strain>
        <tissue evidence="2">Gills</tissue>
    </source>
</reference>
<dbReference type="AlphaFoldDB" id="A0ABD3W1A6"/>
<name>A0ABD3W1A6_SINWO</name>
<evidence type="ECO:0000256" key="1">
    <source>
        <dbReference type="SAM" id="MobiDB-lite"/>
    </source>
</evidence>
<sequence>MSWKMTPRFKARVARLRPLQTPPAPPASVFKDEQCIFITPDALGEFAVKIVPSERLTIGSNKLKKGIESMPNLPPLYARRLQTLQNRASLRGCEISKAKRRNKPVLEHEFKGDRNNKPSQHGV</sequence>
<feature type="region of interest" description="Disordered" evidence="1">
    <location>
        <begin position="92"/>
        <end position="123"/>
    </location>
</feature>
<feature type="compositionally biased region" description="Basic and acidic residues" evidence="1">
    <location>
        <begin position="104"/>
        <end position="116"/>
    </location>
</feature>
<evidence type="ECO:0000313" key="2">
    <source>
        <dbReference type="EMBL" id="KAL3867662.1"/>
    </source>
</evidence>
<evidence type="ECO:0000313" key="3">
    <source>
        <dbReference type="Proteomes" id="UP001634394"/>
    </source>
</evidence>
<protein>
    <submittedName>
        <fullName evidence="2">Uncharacterized protein</fullName>
    </submittedName>
</protein>
<comment type="caution">
    <text evidence="2">The sequence shown here is derived from an EMBL/GenBank/DDBJ whole genome shotgun (WGS) entry which is preliminary data.</text>
</comment>
<dbReference type="Proteomes" id="UP001634394">
    <property type="component" value="Unassembled WGS sequence"/>
</dbReference>